<feature type="region of interest" description="Disordered" evidence="3">
    <location>
        <begin position="186"/>
        <end position="210"/>
    </location>
</feature>
<protein>
    <submittedName>
        <fullName evidence="6">2-methylene-furan-3-one reductase-like</fullName>
    </submittedName>
</protein>
<feature type="region of interest" description="Disordered" evidence="3">
    <location>
        <begin position="222"/>
        <end position="241"/>
    </location>
</feature>
<sequence>SNIAKHVFGASKVAATASTKKLDLLRSLGADLTIDYTKEKFEELPQKFDVVFDAVGEGERVGKAVKEGGNTVAIIGPATPPTTVFFLTSTATILESGKVKPVLDPKTPFPFSKPVVAFSHIETSRAIGKIVVSHLGPIHAFWRVSMPIAGNYPVHGLMNVTEVEHAYIGNLAWDVRHDSTPYNVAPAVRDKPPQASHDEKDEGIPLTRSGISKKWKEASVEIMGKGGRRRMGHKPTYQPSS</sequence>
<dbReference type="InterPro" id="IPR013149">
    <property type="entry name" value="ADH-like_C"/>
</dbReference>
<dbReference type="InterPro" id="IPR036291">
    <property type="entry name" value="NAD(P)-bd_dom_sf"/>
</dbReference>
<feature type="compositionally biased region" description="Basic and acidic residues" evidence="3">
    <location>
        <begin position="188"/>
        <end position="203"/>
    </location>
</feature>
<feature type="domain" description="Alcohol dehydrogenase-like C-terminal" evidence="4">
    <location>
        <begin position="3"/>
        <end position="76"/>
    </location>
</feature>
<dbReference type="SUPFAM" id="SSF51735">
    <property type="entry name" value="NAD(P)-binding Rossmann-fold domains"/>
    <property type="match status" value="1"/>
</dbReference>
<accession>A0ABM4A7W4</accession>
<dbReference type="Pfam" id="PF13602">
    <property type="entry name" value="ADH_zinc_N_2"/>
    <property type="match status" value="1"/>
</dbReference>
<dbReference type="RefSeq" id="XP_060672822.1">
    <property type="nucleotide sequence ID" value="XM_060816839.1"/>
</dbReference>
<evidence type="ECO:0000256" key="1">
    <source>
        <dbReference type="ARBA" id="ARBA00010371"/>
    </source>
</evidence>
<dbReference type="PANTHER" id="PTHR44573:SF3">
    <property type="entry name" value="CYTOSOLIC ALKENAL_ONE OXIDOREDUCTASE"/>
    <property type="match status" value="1"/>
</dbReference>
<feature type="non-terminal residue" evidence="6">
    <location>
        <position position="1"/>
    </location>
</feature>
<keyword evidence="5" id="KW-1185">Reference proteome</keyword>
<dbReference type="Pfam" id="PF00107">
    <property type="entry name" value="ADH_zinc_N"/>
    <property type="match status" value="1"/>
</dbReference>
<proteinExistence type="inferred from homology"/>
<evidence type="ECO:0000313" key="5">
    <source>
        <dbReference type="Proteomes" id="UP001652623"/>
    </source>
</evidence>
<dbReference type="GeneID" id="125421887"/>
<dbReference type="Gene3D" id="3.40.50.720">
    <property type="entry name" value="NAD(P)-binding Rossmann-like Domain"/>
    <property type="match status" value="1"/>
</dbReference>
<name>A0ABM4A7W4_ZIZJJ</name>
<dbReference type="Proteomes" id="UP001652623">
    <property type="component" value="Chromosome 4"/>
</dbReference>
<organism evidence="5 6">
    <name type="scientific">Ziziphus jujuba</name>
    <name type="common">Chinese jujube</name>
    <name type="synonym">Ziziphus sativa</name>
    <dbReference type="NCBI Taxonomy" id="326968"/>
    <lineage>
        <taxon>Eukaryota</taxon>
        <taxon>Viridiplantae</taxon>
        <taxon>Streptophyta</taxon>
        <taxon>Embryophyta</taxon>
        <taxon>Tracheophyta</taxon>
        <taxon>Spermatophyta</taxon>
        <taxon>Magnoliopsida</taxon>
        <taxon>eudicotyledons</taxon>
        <taxon>Gunneridae</taxon>
        <taxon>Pentapetalae</taxon>
        <taxon>rosids</taxon>
        <taxon>fabids</taxon>
        <taxon>Rosales</taxon>
        <taxon>Rhamnaceae</taxon>
        <taxon>Paliureae</taxon>
        <taxon>Ziziphus</taxon>
    </lineage>
</organism>
<gene>
    <name evidence="6" type="primary">LOC125421887</name>
</gene>
<dbReference type="InterPro" id="IPR044626">
    <property type="entry name" value="AOR-like"/>
</dbReference>
<evidence type="ECO:0000259" key="4">
    <source>
        <dbReference type="Pfam" id="PF00107"/>
    </source>
</evidence>
<dbReference type="Gene3D" id="3.90.180.10">
    <property type="entry name" value="Medium-chain alcohol dehydrogenases, catalytic domain"/>
    <property type="match status" value="1"/>
</dbReference>
<dbReference type="PANTHER" id="PTHR44573">
    <property type="entry name" value="NADPH-DEPENDENT ALKENAL/ONE OXIDOREDUCTASE, CHLOROPLASTIC"/>
    <property type="match status" value="1"/>
</dbReference>
<keyword evidence="2" id="KW-0560">Oxidoreductase</keyword>
<reference evidence="6" key="1">
    <citation type="submission" date="2025-08" db="UniProtKB">
        <authorList>
            <consortium name="RefSeq"/>
        </authorList>
    </citation>
    <scope>IDENTIFICATION</scope>
    <source>
        <tissue evidence="6">Seedling</tissue>
    </source>
</reference>
<comment type="similarity">
    <text evidence="1">Belongs to the zinc-containing alcohol dehydrogenase family. Quinone oxidoreductase subfamily.</text>
</comment>
<evidence type="ECO:0000313" key="6">
    <source>
        <dbReference type="RefSeq" id="XP_060672822.1"/>
    </source>
</evidence>
<evidence type="ECO:0000256" key="2">
    <source>
        <dbReference type="ARBA" id="ARBA00023002"/>
    </source>
</evidence>
<evidence type="ECO:0000256" key="3">
    <source>
        <dbReference type="SAM" id="MobiDB-lite"/>
    </source>
</evidence>